<feature type="compositionally biased region" description="Low complexity" evidence="1">
    <location>
        <begin position="491"/>
        <end position="506"/>
    </location>
</feature>
<sequence length="854" mass="88233">MYSARGAKGGGSPAAQQYIQGTMRLRQEQAARAAQLQQNAMAAGMVNAHGQIIPGGIIGYPQNQAQAQALMNARFKQGVPGAGIAGGGPLLGAAGAHLPDNMTEAEKRNQLARQAAGLPNNRRVPSGMMPANVNQQLQAHILKQQQQMYVQQQAQAQAQAQAQQQQQAAAAAAANVAQQQQHHQQLSAQQQQAAAAAVAARQQRLGGQRDSITEDAIRSHSPTPQASSPVKRQRLSPDGEFANRPMSADGQVNLQQQQQQQQQQQMMLMPGAGVTGPDGNAVFSAQMMQQLKVQQAQAAAQAQAQGQPLPQQFQQYNAMVGSQQRAMMNAAQAGKLNPNGGSSGPNSGAGGAGSPMQQHQDDNQQLMFQVDGYNNGAVGSGGPPGQQPPGGLNANGQPGGGAVPGTGPGNHPAGGNASALQDYQMQLMLLEQQNKKRLLVAKQEQQDGKPGEGQPGPQRTLSTSGATPQFQKQQQQAQGQNMAGMNRMGTSASPPAGNAGAPSSAPELARRNTTTPRLANQTVAPVSPLTDVARSSPNIANRPAVNNNNNSNGSNNGQANFNGNIPIDFNVMVGEINGPMMRPWAMPGGHPNMPQAQQSQQQQQQQQQPQQGPRGSISGPGQVSWQSGQQGNGAENNSTNSNSNNNNNPSQRMPPPQGIVNAVGNRTQPSSPNLINPPTPTQANATAKSIVKGKKEPVNNRKKVTGKKGTGGAGAPATPITSEPPTPTTPITPHNPPNAFGLGAGNASNAANNNGTNAAVVANGKAPAAGNKGSNNNSNDSSSGNNTSLLSMAANFSMGSQPGKSEGSADDPTSGVGGDYGDGEPSFFNEFTTGTEGELGDIDFDFESFLNTDG</sequence>
<feature type="compositionally biased region" description="Gly residues" evidence="1">
    <location>
        <begin position="341"/>
        <end position="353"/>
    </location>
</feature>
<protein>
    <submittedName>
        <fullName evidence="2">Uncharacterized protein</fullName>
    </submittedName>
</protein>
<reference evidence="2 3" key="1">
    <citation type="submission" date="2016-02" db="EMBL/GenBank/DDBJ databases">
        <title>Complete genome sequence and transcriptome regulation of the pentose utilising yeast Sugiyamaella lignohabitans.</title>
        <authorList>
            <person name="Bellasio M."/>
            <person name="Peymann A."/>
            <person name="Valli M."/>
            <person name="Sipitzky M."/>
            <person name="Graf A."/>
            <person name="Sauer M."/>
            <person name="Marx H."/>
            <person name="Mattanovich D."/>
        </authorList>
    </citation>
    <scope>NUCLEOTIDE SEQUENCE [LARGE SCALE GENOMIC DNA]</scope>
    <source>
        <strain evidence="2 3">CBS 10342</strain>
    </source>
</reference>
<feature type="region of interest" description="Disordered" evidence="1">
    <location>
        <begin position="443"/>
        <end position="559"/>
    </location>
</feature>
<feature type="compositionally biased region" description="Polar residues" evidence="1">
    <location>
        <begin position="220"/>
        <end position="230"/>
    </location>
</feature>
<evidence type="ECO:0000313" key="2">
    <source>
        <dbReference type="EMBL" id="ANB13519.1"/>
    </source>
</evidence>
<name>A0A167E0W8_9ASCO</name>
<feature type="compositionally biased region" description="Low complexity" evidence="1">
    <location>
        <begin position="737"/>
        <end position="788"/>
    </location>
</feature>
<evidence type="ECO:0000256" key="1">
    <source>
        <dbReference type="SAM" id="MobiDB-lite"/>
    </source>
</evidence>
<dbReference type="AlphaFoldDB" id="A0A167E0W8"/>
<dbReference type="OrthoDB" id="5600002at2759"/>
<dbReference type="GeneID" id="30033658"/>
<dbReference type="EMBL" id="CP014501">
    <property type="protein sequence ID" value="ANB13519.1"/>
    <property type="molecule type" value="Genomic_DNA"/>
</dbReference>
<dbReference type="RefSeq" id="XP_018735996.1">
    <property type="nucleotide sequence ID" value="XM_018878722.1"/>
</dbReference>
<feature type="compositionally biased region" description="Polar residues" evidence="1">
    <location>
        <begin position="511"/>
        <end position="524"/>
    </location>
</feature>
<organism evidence="2 3">
    <name type="scientific">Sugiyamaella lignohabitans</name>
    <dbReference type="NCBI Taxonomy" id="796027"/>
    <lineage>
        <taxon>Eukaryota</taxon>
        <taxon>Fungi</taxon>
        <taxon>Dikarya</taxon>
        <taxon>Ascomycota</taxon>
        <taxon>Saccharomycotina</taxon>
        <taxon>Dipodascomycetes</taxon>
        <taxon>Dipodascales</taxon>
        <taxon>Trichomonascaceae</taxon>
        <taxon>Sugiyamaella</taxon>
    </lineage>
</organism>
<feature type="compositionally biased region" description="Low complexity" evidence="1">
    <location>
        <begin position="636"/>
        <end position="648"/>
    </location>
</feature>
<proteinExistence type="predicted"/>
<feature type="region of interest" description="Disordered" evidence="1">
    <location>
        <begin position="333"/>
        <end position="360"/>
    </location>
</feature>
<feature type="compositionally biased region" description="Low complexity" evidence="1">
    <location>
        <begin position="594"/>
        <end position="622"/>
    </location>
</feature>
<feature type="compositionally biased region" description="Low complexity" evidence="1">
    <location>
        <begin position="538"/>
        <end position="559"/>
    </location>
</feature>
<feature type="compositionally biased region" description="Polar residues" evidence="1">
    <location>
        <begin position="623"/>
        <end position="635"/>
    </location>
</feature>
<dbReference type="Proteomes" id="UP000189580">
    <property type="component" value="Chromosome a"/>
</dbReference>
<evidence type="ECO:0000313" key="3">
    <source>
        <dbReference type="Proteomes" id="UP000189580"/>
    </source>
</evidence>
<keyword evidence="3" id="KW-1185">Reference proteome</keyword>
<gene>
    <name evidence="2" type="ORF">AWJ20_1814</name>
</gene>
<dbReference type="PANTHER" id="PTHR20916:SF18">
    <property type="entry name" value="IPT_TIG DOMAIN-CONTAINING PROTEIN"/>
    <property type="match status" value="1"/>
</dbReference>
<accession>A0A167E0W8</accession>
<feature type="region of interest" description="Disordered" evidence="1">
    <location>
        <begin position="199"/>
        <end position="246"/>
    </location>
</feature>
<feature type="region of interest" description="Disordered" evidence="1">
    <location>
        <begin position="372"/>
        <end position="417"/>
    </location>
</feature>
<feature type="compositionally biased region" description="Polar residues" evidence="1">
    <location>
        <begin position="457"/>
        <end position="468"/>
    </location>
</feature>
<dbReference type="KEGG" id="slb:AWJ20_1814"/>
<feature type="compositionally biased region" description="Gly residues" evidence="1">
    <location>
        <begin position="397"/>
        <end position="408"/>
    </location>
</feature>
<feature type="compositionally biased region" description="Low complexity" evidence="1">
    <location>
        <begin position="469"/>
        <end position="480"/>
    </location>
</feature>
<feature type="region of interest" description="Disordered" evidence="1">
    <location>
        <begin position="580"/>
        <end position="841"/>
    </location>
</feature>
<dbReference type="PANTHER" id="PTHR20916">
    <property type="entry name" value="CYSTEINE AND GLYCINE-RICH PROTEIN 2 BINDING PROTEIN"/>
    <property type="match status" value="1"/>
</dbReference>
<feature type="compositionally biased region" description="Pro residues" evidence="1">
    <location>
        <begin position="722"/>
        <end position="736"/>
    </location>
</feature>
<feature type="compositionally biased region" description="Polar residues" evidence="1">
    <location>
        <begin position="664"/>
        <end position="674"/>
    </location>
</feature>